<evidence type="ECO:0000256" key="10">
    <source>
        <dbReference type="ARBA" id="ARBA00033234"/>
    </source>
</evidence>
<keyword evidence="9" id="KW-0539">Nucleus</keyword>
<dbReference type="GO" id="GO:0003713">
    <property type="term" value="F:transcription coactivator activity"/>
    <property type="evidence" value="ECO:0007669"/>
    <property type="project" value="InterPro"/>
</dbReference>
<dbReference type="Proteomes" id="UP000472260">
    <property type="component" value="Unassembled WGS sequence"/>
</dbReference>
<keyword evidence="8" id="KW-0234">DNA repair</keyword>
<evidence type="ECO:0000256" key="2">
    <source>
        <dbReference type="ARBA" id="ARBA00008729"/>
    </source>
</evidence>
<dbReference type="InterPro" id="IPR042429">
    <property type="entry name" value="SFR1"/>
</dbReference>
<dbReference type="RefSeq" id="XP_016314412.1">
    <property type="nucleotide sequence ID" value="XM_016458926.1"/>
</dbReference>
<gene>
    <name evidence="12" type="primary">LOC107667285</name>
</gene>
<keyword evidence="7" id="KW-0804">Transcription</keyword>
<dbReference type="PANTHER" id="PTHR28643">
    <property type="entry name" value="SWI5-DEPENDENT RECOMBINATION DNA REPAIR PROTEIN 1 HOMOLOG"/>
    <property type="match status" value="1"/>
</dbReference>
<keyword evidence="4" id="KW-0227">DNA damage</keyword>
<keyword evidence="13" id="KW-1185">Reference proteome</keyword>
<evidence type="ECO:0000256" key="7">
    <source>
        <dbReference type="ARBA" id="ARBA00023163"/>
    </source>
</evidence>
<evidence type="ECO:0000256" key="4">
    <source>
        <dbReference type="ARBA" id="ARBA00022763"/>
    </source>
</evidence>
<evidence type="ECO:0000256" key="11">
    <source>
        <dbReference type="SAM" id="MobiDB-lite"/>
    </source>
</evidence>
<evidence type="ECO:0000256" key="9">
    <source>
        <dbReference type="ARBA" id="ARBA00023242"/>
    </source>
</evidence>
<dbReference type="GeneID" id="107667285"/>
<evidence type="ECO:0000313" key="12">
    <source>
        <dbReference type="Ensembl" id="ENSSANP00000016476.1"/>
    </source>
</evidence>
<protein>
    <recommendedName>
        <fullName evidence="3">Swi5-dependent recombination DNA repair protein 1 homolog</fullName>
    </recommendedName>
    <alternativeName>
        <fullName evidence="10">Meiosis protein 5 homolog</fullName>
    </alternativeName>
</protein>
<keyword evidence="6" id="KW-0175">Coiled coil</keyword>
<proteinExistence type="inferred from homology"/>
<sequence length="203" mass="23424">METTPIKLTPTNENTRSTAQSSSSRSSAAKSMSSSLKEKLKRSRYSFRSPHSVVKRLIIEDDDQPQASQLGDTNHSLTDDRDPDTDVNRNDMREKIYCSLHKAEPAQKDSIQQYEELRKAVKEKSETLRRLKMVRMYRKKNDLTQLQKLTDKWRSCAQSVLCELQSELPTEGKQVSLSQLIDNLGLDDKILHFDRTEEDFTDN</sequence>
<dbReference type="AlphaFoldDB" id="A0A671LE03"/>
<comment type="similarity">
    <text evidence="2">Belongs to the SFR1/MEI5 family.</text>
</comment>
<accession>A0A671LE03</accession>
<dbReference type="OrthoDB" id="10051617at2759"/>
<evidence type="ECO:0000256" key="5">
    <source>
        <dbReference type="ARBA" id="ARBA00023015"/>
    </source>
</evidence>
<dbReference type="GO" id="GO:0000724">
    <property type="term" value="P:double-strand break repair via homologous recombination"/>
    <property type="evidence" value="ECO:0007669"/>
    <property type="project" value="InterPro"/>
</dbReference>
<dbReference type="GO" id="GO:0032798">
    <property type="term" value="C:Swi5-Sfr1 complex"/>
    <property type="evidence" value="ECO:0007669"/>
    <property type="project" value="InterPro"/>
</dbReference>
<dbReference type="KEGG" id="sanh:107667285"/>
<feature type="compositionally biased region" description="Low complexity" evidence="11">
    <location>
        <begin position="16"/>
        <end position="35"/>
    </location>
</feature>
<name>A0A671LE03_9TELE</name>
<comment type="subcellular location">
    <subcellularLocation>
        <location evidence="1">Nucleus</location>
    </subcellularLocation>
</comment>
<evidence type="ECO:0000256" key="8">
    <source>
        <dbReference type="ARBA" id="ARBA00023204"/>
    </source>
</evidence>
<evidence type="ECO:0000256" key="6">
    <source>
        <dbReference type="ARBA" id="ARBA00023054"/>
    </source>
</evidence>
<evidence type="ECO:0000313" key="13">
    <source>
        <dbReference type="Proteomes" id="UP000472260"/>
    </source>
</evidence>
<feature type="region of interest" description="Disordered" evidence="11">
    <location>
        <begin position="1"/>
        <end position="89"/>
    </location>
</feature>
<dbReference type="InterPro" id="IPR018468">
    <property type="entry name" value="SFR1/Mei5"/>
</dbReference>
<evidence type="ECO:0000256" key="1">
    <source>
        <dbReference type="ARBA" id="ARBA00004123"/>
    </source>
</evidence>
<dbReference type="Gene3D" id="6.10.140.1020">
    <property type="match status" value="1"/>
</dbReference>
<dbReference type="Ensembl" id="ENSSANT00000017591.1">
    <property type="protein sequence ID" value="ENSSANP00000016476.1"/>
    <property type="gene ID" value="ENSSANG00000008703.1"/>
</dbReference>
<feature type="compositionally biased region" description="Polar residues" evidence="11">
    <location>
        <begin position="65"/>
        <end position="76"/>
    </location>
</feature>
<feature type="compositionally biased region" description="Basic and acidic residues" evidence="11">
    <location>
        <begin position="77"/>
        <end position="89"/>
    </location>
</feature>
<dbReference type="PANTHER" id="PTHR28643:SF1">
    <property type="entry name" value="SWI5-DEPENDENT RECOMBINATION DNA REPAIR PROTEIN 1 HOMOLOG"/>
    <property type="match status" value="1"/>
</dbReference>
<organism evidence="12 13">
    <name type="scientific">Sinocyclocheilus anshuiensis</name>
    <dbReference type="NCBI Taxonomy" id="1608454"/>
    <lineage>
        <taxon>Eukaryota</taxon>
        <taxon>Metazoa</taxon>
        <taxon>Chordata</taxon>
        <taxon>Craniata</taxon>
        <taxon>Vertebrata</taxon>
        <taxon>Euteleostomi</taxon>
        <taxon>Actinopterygii</taxon>
        <taxon>Neopterygii</taxon>
        <taxon>Teleostei</taxon>
        <taxon>Ostariophysi</taxon>
        <taxon>Cypriniformes</taxon>
        <taxon>Cyprinidae</taxon>
        <taxon>Cyprininae</taxon>
        <taxon>Sinocyclocheilus</taxon>
    </lineage>
</organism>
<dbReference type="Pfam" id="PF10376">
    <property type="entry name" value="Mei5"/>
    <property type="match status" value="1"/>
</dbReference>
<reference evidence="12" key="1">
    <citation type="submission" date="2025-08" db="UniProtKB">
        <authorList>
            <consortium name="Ensembl"/>
        </authorList>
    </citation>
    <scope>IDENTIFICATION</scope>
</reference>
<keyword evidence="5" id="KW-0805">Transcription regulation</keyword>
<evidence type="ECO:0000256" key="3">
    <source>
        <dbReference type="ARBA" id="ARBA00014688"/>
    </source>
</evidence>
<reference evidence="12" key="2">
    <citation type="submission" date="2025-09" db="UniProtKB">
        <authorList>
            <consortium name="Ensembl"/>
        </authorList>
    </citation>
    <scope>IDENTIFICATION</scope>
</reference>